<evidence type="ECO:0000313" key="2">
    <source>
        <dbReference type="Proteomes" id="UP000011864"/>
    </source>
</evidence>
<dbReference type="EMBL" id="CP003837">
    <property type="protein sequence ID" value="AGH45542.1"/>
    <property type="molecule type" value="Genomic_DNA"/>
</dbReference>
<keyword evidence="2" id="KW-1185">Reference proteome</keyword>
<dbReference type="AlphaFoldDB" id="K6YVY0"/>
<dbReference type="KEGG" id="gps:C427_3433"/>
<organism evidence="1 2">
    <name type="scientific">Paraglaciecola psychrophila 170</name>
    <dbReference type="NCBI Taxonomy" id="1129794"/>
    <lineage>
        <taxon>Bacteria</taxon>
        <taxon>Pseudomonadati</taxon>
        <taxon>Pseudomonadota</taxon>
        <taxon>Gammaproteobacteria</taxon>
        <taxon>Alteromonadales</taxon>
        <taxon>Alteromonadaceae</taxon>
        <taxon>Paraglaciecola</taxon>
    </lineage>
</organism>
<sequence>MHYYFVKCQGPPIRCFEKLNELTRQFLTLCTLQCIISDLAKAKQLKQILEVLSAQAIPVILIKCAAFNSLLYKSDASRTSNDIDLMVKKKLALSAYSGKTIINPLIKVKKEVFDDLYEFFFVPKS</sequence>
<accession>K6YVY0</accession>
<dbReference type="Proteomes" id="UP000011864">
    <property type="component" value="Chromosome"/>
</dbReference>
<dbReference type="InterPro" id="IPR039498">
    <property type="entry name" value="NTP_transf_5"/>
</dbReference>
<dbReference type="PATRIC" id="fig|1129794.4.peg.3412"/>
<protein>
    <submittedName>
        <fullName evidence="1">Uncharacterized protein</fullName>
    </submittedName>
</protein>
<dbReference type="RefSeq" id="WP_007636617.1">
    <property type="nucleotide sequence ID" value="NC_020514.1"/>
</dbReference>
<dbReference type="Pfam" id="PF14907">
    <property type="entry name" value="NTP_transf_5"/>
    <property type="match status" value="1"/>
</dbReference>
<name>K6YVY0_9ALTE</name>
<evidence type="ECO:0000313" key="1">
    <source>
        <dbReference type="EMBL" id="AGH45542.1"/>
    </source>
</evidence>
<reference evidence="1 2" key="1">
    <citation type="journal article" date="2013" name="Genome Announc.">
        <title>Complete Genome Sequence of Glaciecola psychrophila Strain 170T.</title>
        <authorList>
            <person name="Yin J."/>
            <person name="Chen J."/>
            <person name="Liu G."/>
            <person name="Yu Y."/>
            <person name="Song L."/>
            <person name="Wang X."/>
            <person name="Qu X."/>
        </authorList>
    </citation>
    <scope>NUCLEOTIDE SEQUENCE [LARGE SCALE GENOMIC DNA]</scope>
    <source>
        <strain evidence="1 2">170</strain>
    </source>
</reference>
<gene>
    <name evidence="1" type="ORF">C427_3433</name>
</gene>
<dbReference type="HOGENOM" id="CLU_1990514_0_0_6"/>
<proteinExistence type="predicted"/>